<keyword evidence="1" id="KW-1133">Transmembrane helix</keyword>
<proteinExistence type="predicted"/>
<comment type="caution">
    <text evidence="2">The sequence shown here is derived from an EMBL/GenBank/DDBJ whole genome shotgun (WGS) entry which is preliminary data.</text>
</comment>
<dbReference type="RefSeq" id="WP_135374190.1">
    <property type="nucleotide sequence ID" value="NZ_RKLY01000034.1"/>
</dbReference>
<dbReference type="Proteomes" id="UP000298021">
    <property type="component" value="Unassembled WGS sequence"/>
</dbReference>
<keyword evidence="1" id="KW-0472">Membrane</keyword>
<keyword evidence="3" id="KW-1185">Reference proteome</keyword>
<sequence>MIDKIKQINIPMKDWISINIVILVELVAEMLFNLIDGLPIFNLDYVQLFKVTYACLLIAPLLQGFRKRVYPKVRKIKDL</sequence>
<organism evidence="2 3">
    <name type="scientific">Companilactobacillus suantsaicola</name>
    <dbReference type="NCBI Taxonomy" id="2487723"/>
    <lineage>
        <taxon>Bacteria</taxon>
        <taxon>Bacillati</taxon>
        <taxon>Bacillota</taxon>
        <taxon>Bacilli</taxon>
        <taxon>Lactobacillales</taxon>
        <taxon>Lactobacillaceae</taxon>
        <taxon>Companilactobacillus</taxon>
    </lineage>
</organism>
<name>A0A4Z0JFY3_9LACO</name>
<dbReference type="AlphaFoldDB" id="A0A4Z0JFY3"/>
<feature type="transmembrane region" description="Helical" evidence="1">
    <location>
        <begin position="47"/>
        <end position="65"/>
    </location>
</feature>
<evidence type="ECO:0000313" key="2">
    <source>
        <dbReference type="EMBL" id="TGD21642.1"/>
    </source>
</evidence>
<keyword evidence="1" id="KW-0812">Transmembrane</keyword>
<gene>
    <name evidence="2" type="ORF">EGT49_10805</name>
</gene>
<reference evidence="2 3" key="1">
    <citation type="submission" date="2018-10" db="EMBL/GenBank/DDBJ databases">
        <title>Lactobacillus sp. R7 and Lactobacillus sp. R19 isolated from fermented mustard green product of Taiwan.</title>
        <authorList>
            <person name="Lin S.-T."/>
        </authorList>
    </citation>
    <scope>NUCLEOTIDE SEQUENCE [LARGE SCALE GENOMIC DNA]</scope>
    <source>
        <strain evidence="2 3">BCRC 81127</strain>
    </source>
</reference>
<accession>A0A4Z0JFY3</accession>
<dbReference type="EMBL" id="RKLY01000034">
    <property type="protein sequence ID" value="TGD21642.1"/>
    <property type="molecule type" value="Genomic_DNA"/>
</dbReference>
<evidence type="ECO:0000256" key="1">
    <source>
        <dbReference type="SAM" id="Phobius"/>
    </source>
</evidence>
<feature type="transmembrane region" description="Helical" evidence="1">
    <location>
        <begin position="15"/>
        <end position="35"/>
    </location>
</feature>
<protein>
    <submittedName>
        <fullName evidence="2">Uncharacterized protein</fullName>
    </submittedName>
</protein>
<evidence type="ECO:0000313" key="3">
    <source>
        <dbReference type="Proteomes" id="UP000298021"/>
    </source>
</evidence>